<accession>A0A1L0BEA9</accession>
<dbReference type="Proteomes" id="UP000182334">
    <property type="component" value="Chromosome II"/>
</dbReference>
<reference evidence="1 2" key="1">
    <citation type="submission" date="2016-10" db="EMBL/GenBank/DDBJ databases">
        <authorList>
            <person name="de Groot N.N."/>
        </authorList>
    </citation>
    <scope>NUCLEOTIDE SEQUENCE [LARGE SCALE GENOMIC DNA]</scope>
    <source>
        <strain evidence="1 2">CBS 141442</strain>
    </source>
</reference>
<organism evidence="1 2">
    <name type="scientific">Sungouiella intermedia</name>
    <dbReference type="NCBI Taxonomy" id="45354"/>
    <lineage>
        <taxon>Eukaryota</taxon>
        <taxon>Fungi</taxon>
        <taxon>Dikarya</taxon>
        <taxon>Ascomycota</taxon>
        <taxon>Saccharomycotina</taxon>
        <taxon>Pichiomycetes</taxon>
        <taxon>Metschnikowiaceae</taxon>
        <taxon>Sungouiella</taxon>
    </lineage>
</organism>
<evidence type="ECO:0000313" key="1">
    <source>
        <dbReference type="EMBL" id="SGZ49419.1"/>
    </source>
</evidence>
<proteinExistence type="predicted"/>
<evidence type="ECO:0000313" key="2">
    <source>
        <dbReference type="Proteomes" id="UP000182334"/>
    </source>
</evidence>
<dbReference type="AlphaFoldDB" id="A0A1L0BEA9"/>
<dbReference type="OrthoDB" id="4077205at2759"/>
<dbReference type="EMBL" id="LT635757">
    <property type="protein sequence ID" value="SGZ49419.1"/>
    <property type="molecule type" value="Genomic_DNA"/>
</dbReference>
<sequence length="281" mass="32063">MNILDDSADVCSILPSLAPRLLKKVDYIDTIYTYLDRQSARAKKTHDMVLATRLRNISDQLRRLDSDNIKEKKVICVDPDKTVLLAYTFGTMYSEALALVSGHGIRTEVFDDTKDLSDLEVWALSKEYFLNRGKTPVFVRVLEKPVVESVEMAEDSNVYLQLRRMLEQIELTLNLTTFAVEPGTEWVQNVTRDHSHAEVTVNVYNWYCSCMEFTEQISRPHNATSQDILDKISDPVMANWFGHSMCNHITPLPLCMHLLAVVLTVYNMEAAEIDGGQIREV</sequence>
<gene>
    <name evidence="1" type="ORF">SAMEA4029010_CIC11G00000003928</name>
</gene>
<name>A0A1L0BEA9_9ASCO</name>
<protein>
    <submittedName>
        <fullName evidence="1">CIC11C00000003928</fullName>
    </submittedName>
</protein>
<keyword evidence="2" id="KW-1185">Reference proteome</keyword>